<evidence type="ECO:0000313" key="1">
    <source>
        <dbReference type="EMBL" id="GMG29898.1"/>
    </source>
</evidence>
<sequence>MTSPLRWNRVASQPPPTMAMTWITPKGMLKRMVSNEPYPKDLMIRLPNVLIPPLGILDGVSFDITLLMTRHGLNKDYHVRDGHDQEKPTPGFHIIERLPDVVPAPFAGDNAHLVCAEALYSDDLFTVVETLGFHG</sequence>
<dbReference type="Proteomes" id="UP001165205">
    <property type="component" value="Unassembled WGS sequence"/>
</dbReference>
<protein>
    <submittedName>
        <fullName evidence="1">Unnamed protein product</fullName>
    </submittedName>
</protein>
<organism evidence="1 2">
    <name type="scientific">Aspergillus oryzae</name>
    <name type="common">Yellow koji mold</name>
    <dbReference type="NCBI Taxonomy" id="5062"/>
    <lineage>
        <taxon>Eukaryota</taxon>
        <taxon>Fungi</taxon>
        <taxon>Dikarya</taxon>
        <taxon>Ascomycota</taxon>
        <taxon>Pezizomycotina</taxon>
        <taxon>Eurotiomycetes</taxon>
        <taxon>Eurotiomycetidae</taxon>
        <taxon>Eurotiales</taxon>
        <taxon>Aspergillaceae</taxon>
        <taxon>Aspergillus</taxon>
        <taxon>Aspergillus subgen. Circumdati</taxon>
    </lineage>
</organism>
<gene>
    <name evidence="1" type="ORF">Aory04_000607500</name>
</gene>
<reference evidence="1" key="1">
    <citation type="submission" date="2023-04" db="EMBL/GenBank/DDBJ databases">
        <title>Aspergillus oryzae NBRC 4228.</title>
        <authorList>
            <person name="Ichikawa N."/>
            <person name="Sato H."/>
            <person name="Tonouchi N."/>
        </authorList>
    </citation>
    <scope>NUCLEOTIDE SEQUENCE</scope>
    <source>
        <strain evidence="1">NBRC 4228</strain>
    </source>
</reference>
<dbReference type="AlphaFoldDB" id="A0AAN5BX83"/>
<accession>A0AAN5BX83</accession>
<proteinExistence type="predicted"/>
<name>A0AAN5BX83_ASPOZ</name>
<dbReference type="EMBL" id="BSYA01000063">
    <property type="protein sequence ID" value="GMG29898.1"/>
    <property type="molecule type" value="Genomic_DNA"/>
</dbReference>
<comment type="caution">
    <text evidence="1">The sequence shown here is derived from an EMBL/GenBank/DDBJ whole genome shotgun (WGS) entry which is preliminary data.</text>
</comment>
<evidence type="ECO:0000313" key="2">
    <source>
        <dbReference type="Proteomes" id="UP001165205"/>
    </source>
</evidence>